<dbReference type="STRING" id="2082308.A0A2K1QFH2"/>
<dbReference type="PANTHER" id="PTHR47435">
    <property type="entry name" value="KELCH REPEAT PROTEIN (AFU_ORTHOLOGUE AFUA_5G12780)"/>
    <property type="match status" value="1"/>
</dbReference>
<evidence type="ECO:0000256" key="2">
    <source>
        <dbReference type="ARBA" id="ARBA00023004"/>
    </source>
</evidence>
<organism evidence="4 5">
    <name type="scientific">Sphaceloma murrayae</name>
    <dbReference type="NCBI Taxonomy" id="2082308"/>
    <lineage>
        <taxon>Eukaryota</taxon>
        <taxon>Fungi</taxon>
        <taxon>Dikarya</taxon>
        <taxon>Ascomycota</taxon>
        <taxon>Pezizomycotina</taxon>
        <taxon>Dothideomycetes</taxon>
        <taxon>Dothideomycetidae</taxon>
        <taxon>Myriangiales</taxon>
        <taxon>Elsinoaceae</taxon>
        <taxon>Sphaceloma</taxon>
    </lineage>
</organism>
<reference evidence="4 5" key="1">
    <citation type="submission" date="2017-06" db="EMBL/GenBank/DDBJ databases">
        <title>Draft genome sequence of a variant of Elsinoe murrayae.</title>
        <authorList>
            <person name="Cheng Q."/>
        </authorList>
    </citation>
    <scope>NUCLEOTIDE SEQUENCE [LARGE SCALE GENOMIC DNA]</scope>
    <source>
        <strain evidence="4 5">CQ-2017a</strain>
    </source>
</reference>
<dbReference type="InterPro" id="IPR015915">
    <property type="entry name" value="Kelch-typ_b-propeller"/>
</dbReference>
<dbReference type="Proteomes" id="UP000243797">
    <property type="component" value="Unassembled WGS sequence"/>
</dbReference>
<keyword evidence="2" id="KW-0408">Iron</keyword>
<gene>
    <name evidence="4" type="ORF">CAC42_3300</name>
</gene>
<proteinExistence type="predicted"/>
<feature type="region of interest" description="Disordered" evidence="3">
    <location>
        <begin position="149"/>
        <end position="186"/>
    </location>
</feature>
<dbReference type="AlphaFoldDB" id="A0A2K1QFH2"/>
<keyword evidence="1" id="KW-0677">Repeat</keyword>
<dbReference type="EMBL" id="NKHZ01000094">
    <property type="protein sequence ID" value="PNS13807.1"/>
    <property type="molecule type" value="Genomic_DNA"/>
</dbReference>
<accession>A0A2K1QFH2</accession>
<sequence>MAEAAGVFYAVETMVEGAVAAVKGVYDPTLPLRADLVRMSDIKLPRYAHTVSLVKGRAYIFGGVIETEAGGKEILADNDIHVVILPISGTENSDYKRIVAEQESPPARCGHSAAVIDDQIYIYGGSSSLDGTPLDEDGTVWTFSTTSSTWKKLTPSPDFPTPPSRGKHASVASRHPQKPFKRTDENLVPQLDSDPAKHVPEPAAALTYGTLIIHGGVTLSGEEGLEALNDVWSFDISSRVWSRLPSPPSPVRATAAPALAIDGTRLYTYSTDGVQSMDLTASTFSDKGGEGELGIAALGPWTPAAKDTSGKGPGDRSGASVFQVTTGQGRKYLALLGGERDSASAGTEMKGDIWTLQMQPEGMTAASFKDAARMAVKRETGEKDWAEVRYFDSEGVMVQEGQVGRGIGAREGFAADRDGDEDGGTVFVHGGKVDGKIDGDGILVTFGI</sequence>
<evidence type="ECO:0000256" key="1">
    <source>
        <dbReference type="ARBA" id="ARBA00022737"/>
    </source>
</evidence>
<comment type="caution">
    <text evidence="4">The sequence shown here is derived from an EMBL/GenBank/DDBJ whole genome shotgun (WGS) entry which is preliminary data.</text>
</comment>
<dbReference type="SUPFAM" id="SSF117281">
    <property type="entry name" value="Kelch motif"/>
    <property type="match status" value="1"/>
</dbReference>
<name>A0A2K1QFH2_9PEZI</name>
<dbReference type="Pfam" id="PF24681">
    <property type="entry name" value="Kelch_KLHDC2_KLHL20_DRC7"/>
    <property type="match status" value="1"/>
</dbReference>
<dbReference type="PANTHER" id="PTHR47435:SF4">
    <property type="entry name" value="KELCH REPEAT PROTEIN (AFU_ORTHOLOGUE AFUA_5G12780)"/>
    <property type="match status" value="1"/>
</dbReference>
<keyword evidence="5" id="KW-1185">Reference proteome</keyword>
<evidence type="ECO:0000313" key="4">
    <source>
        <dbReference type="EMBL" id="PNS13807.1"/>
    </source>
</evidence>
<evidence type="ECO:0000313" key="5">
    <source>
        <dbReference type="Proteomes" id="UP000243797"/>
    </source>
</evidence>
<evidence type="ECO:0008006" key="6">
    <source>
        <dbReference type="Google" id="ProtNLM"/>
    </source>
</evidence>
<dbReference type="Gene3D" id="2.120.10.80">
    <property type="entry name" value="Kelch-type beta propeller"/>
    <property type="match status" value="2"/>
</dbReference>
<dbReference type="OrthoDB" id="10250130at2759"/>
<dbReference type="GO" id="GO:0019760">
    <property type="term" value="P:glucosinolate metabolic process"/>
    <property type="evidence" value="ECO:0007669"/>
    <property type="project" value="UniProtKB-ARBA"/>
</dbReference>
<protein>
    <recommendedName>
        <fullName evidence="6">Galactose oxidase</fullName>
    </recommendedName>
</protein>
<dbReference type="InParanoid" id="A0A2K1QFH2"/>
<evidence type="ECO:0000256" key="3">
    <source>
        <dbReference type="SAM" id="MobiDB-lite"/>
    </source>
</evidence>